<dbReference type="EMBL" id="BBIO01000006">
    <property type="protein sequence ID" value="GAK44953.1"/>
    <property type="molecule type" value="Genomic_DNA"/>
</dbReference>
<proteinExistence type="predicted"/>
<comment type="caution">
    <text evidence="1">The sequence shown here is derived from an EMBL/GenBank/DDBJ whole genome shotgun (WGS) entry which is preliminary data.</text>
</comment>
<keyword evidence="2" id="KW-1185">Reference proteome</keyword>
<sequence>MCDTMVARPPVTKNGTLIFAKNSDREANEAQYLFHAPAQTHAPGSELACTYISIPQVERTNAVLLSRPYWMWGAEMGVNEHGVLIGNEAVFSKLKPQKEPALIGMDLLRLGLERAASAQEAVEVITSLLAQYGQGGNCGHNGHFEYHNAFLIADAGGTAFVLETVGREYVLERAGDVRTISNAYTVGTEYERASDGLIPQARAKGWAGEKAPFDFAEAYGDRLRSRFATGYERGCRTRDLLGPKAPHIEARHVMGVLRDHGPRAARQRHWQPDGLLGGSVCAHASFGPVRKFGQTTSSWITEIRNGRMLHWVTGTSAPDTGIFKPVFFGPGCEGIGLPDFGPVPGGRYEEAALWWRHEKLHRAVLENYGPRLAAYAGERDRLEESFMTEVAGALERGADEGALEVLTGRHWRRAEEAEKAWLKAALAVPVNARQMPPPSHFYRFHWKRLNRLAHMPEIS</sequence>
<dbReference type="eggNOG" id="COG4690">
    <property type="taxonomic scope" value="Bacteria"/>
</dbReference>
<dbReference type="GO" id="GO:0016805">
    <property type="term" value="F:dipeptidase activity"/>
    <property type="evidence" value="ECO:0007669"/>
    <property type="project" value="InterPro"/>
</dbReference>
<name>A0A081BA85_9HYPH</name>
<dbReference type="GO" id="GO:0070004">
    <property type="term" value="F:cysteine-type exopeptidase activity"/>
    <property type="evidence" value="ECO:0007669"/>
    <property type="project" value="InterPro"/>
</dbReference>
<dbReference type="GO" id="GO:0006508">
    <property type="term" value="P:proteolysis"/>
    <property type="evidence" value="ECO:0007669"/>
    <property type="project" value="InterPro"/>
</dbReference>
<dbReference type="PANTHER" id="PTHR12994:SF17">
    <property type="entry name" value="LD30995P"/>
    <property type="match status" value="1"/>
</dbReference>
<evidence type="ECO:0000313" key="1">
    <source>
        <dbReference type="EMBL" id="GAK44953.1"/>
    </source>
</evidence>
<dbReference type="PANTHER" id="PTHR12994">
    <property type="entry name" value="SECERNIN"/>
    <property type="match status" value="1"/>
</dbReference>
<reference evidence="1 2" key="1">
    <citation type="submission" date="2014-07" db="EMBL/GenBank/DDBJ databases">
        <title>Tepidicaulis marinum gen. nov., sp. nov., a novel marine bacterium denitrifying nitrate to nitrous oxide strictly under microaerobic conditions.</title>
        <authorList>
            <person name="Takeuchi M."/>
            <person name="Yamagishi T."/>
            <person name="Kamagata Y."/>
            <person name="Oshima K."/>
            <person name="Hattori M."/>
            <person name="Katayama T."/>
            <person name="Hanada S."/>
            <person name="Tamaki H."/>
            <person name="Marumo K."/>
            <person name="Maeda H."/>
            <person name="Nedachi M."/>
            <person name="Iwasaki W."/>
            <person name="Suwa Y."/>
            <person name="Sakata S."/>
        </authorList>
    </citation>
    <scope>NUCLEOTIDE SEQUENCE [LARGE SCALE GENOMIC DNA]</scope>
    <source>
        <strain evidence="1 2">MA2</strain>
    </source>
</reference>
<dbReference type="InterPro" id="IPR005322">
    <property type="entry name" value="Peptidase_C69"/>
</dbReference>
<evidence type="ECO:0000313" key="2">
    <source>
        <dbReference type="Proteomes" id="UP000028702"/>
    </source>
</evidence>
<gene>
    <name evidence="1" type="ORF">M2A_1452</name>
</gene>
<dbReference type="Proteomes" id="UP000028702">
    <property type="component" value="Unassembled WGS sequence"/>
</dbReference>
<dbReference type="AlphaFoldDB" id="A0A081BA85"/>
<accession>A0A081BA85</accession>
<protein>
    <submittedName>
        <fullName evidence="1">Peptidase U34 dipeptidase</fullName>
    </submittedName>
</protein>
<organism evidence="1 2">
    <name type="scientific">Tepidicaulis marinus</name>
    <dbReference type="NCBI Taxonomy" id="1333998"/>
    <lineage>
        <taxon>Bacteria</taxon>
        <taxon>Pseudomonadati</taxon>
        <taxon>Pseudomonadota</taxon>
        <taxon>Alphaproteobacteria</taxon>
        <taxon>Hyphomicrobiales</taxon>
        <taxon>Parvibaculaceae</taxon>
        <taxon>Tepidicaulis</taxon>
    </lineage>
</organism>
<dbReference type="Gene3D" id="3.60.60.10">
    <property type="entry name" value="Penicillin V Acylase, Chain A"/>
    <property type="match status" value="1"/>
</dbReference>
<dbReference type="RefSeq" id="WP_045445131.1">
    <property type="nucleotide sequence ID" value="NZ_BBIO01000006.1"/>
</dbReference>
<dbReference type="STRING" id="1333998.M2A_1452"/>